<dbReference type="Gene3D" id="3.40.605.10">
    <property type="entry name" value="Aldehyde Dehydrogenase, Chain A, domain 1"/>
    <property type="match status" value="1"/>
</dbReference>
<dbReference type="GO" id="GO:0009450">
    <property type="term" value="P:gamma-aminobutyric acid catabolic process"/>
    <property type="evidence" value="ECO:0007669"/>
    <property type="project" value="TreeGrafter"/>
</dbReference>
<dbReference type="FunFam" id="3.40.309.10:FF:000004">
    <property type="entry name" value="Succinate-semialdehyde dehydrogenase I"/>
    <property type="match status" value="1"/>
</dbReference>
<comment type="similarity">
    <text evidence="1 4">Belongs to the aldehyde dehydrogenase family.</text>
</comment>
<dbReference type="Pfam" id="PF00171">
    <property type="entry name" value="Aldedh"/>
    <property type="match status" value="1"/>
</dbReference>
<dbReference type="InterPro" id="IPR029510">
    <property type="entry name" value="Ald_DH_CS_GLU"/>
</dbReference>
<accession>A0A956NET6</accession>
<evidence type="ECO:0000256" key="2">
    <source>
        <dbReference type="ARBA" id="ARBA00023002"/>
    </source>
</evidence>
<dbReference type="InterPro" id="IPR016162">
    <property type="entry name" value="Ald_DH_N"/>
</dbReference>
<dbReference type="InterPro" id="IPR016161">
    <property type="entry name" value="Ald_DH/histidinol_DH"/>
</dbReference>
<dbReference type="FunFam" id="3.40.605.10:FF:000007">
    <property type="entry name" value="NAD/NADP-dependent betaine aldehyde dehydrogenase"/>
    <property type="match status" value="1"/>
</dbReference>
<evidence type="ECO:0000256" key="4">
    <source>
        <dbReference type="RuleBase" id="RU003345"/>
    </source>
</evidence>
<feature type="domain" description="Aldehyde dehydrogenase" evidence="5">
    <location>
        <begin position="20"/>
        <end position="488"/>
    </location>
</feature>
<reference evidence="6" key="1">
    <citation type="submission" date="2020-04" db="EMBL/GenBank/DDBJ databases">
        <authorList>
            <person name="Zhang T."/>
        </authorList>
    </citation>
    <scope>NUCLEOTIDE SEQUENCE</scope>
    <source>
        <strain evidence="6">HKST-UBA02</strain>
    </source>
</reference>
<dbReference type="Proteomes" id="UP000739538">
    <property type="component" value="Unassembled WGS sequence"/>
</dbReference>
<dbReference type="AlphaFoldDB" id="A0A956NET6"/>
<protein>
    <submittedName>
        <fullName evidence="6">NAD-dependent succinate-semialdehyde dehydrogenase</fullName>
    </submittedName>
</protein>
<reference evidence="6" key="2">
    <citation type="journal article" date="2021" name="Microbiome">
        <title>Successional dynamics and alternative stable states in a saline activated sludge microbial community over 9 years.</title>
        <authorList>
            <person name="Wang Y."/>
            <person name="Ye J."/>
            <person name="Ju F."/>
            <person name="Liu L."/>
            <person name="Boyd J.A."/>
            <person name="Deng Y."/>
            <person name="Parks D.H."/>
            <person name="Jiang X."/>
            <person name="Yin X."/>
            <person name="Woodcroft B.J."/>
            <person name="Tyson G.W."/>
            <person name="Hugenholtz P."/>
            <person name="Polz M.F."/>
            <person name="Zhang T."/>
        </authorList>
    </citation>
    <scope>NUCLEOTIDE SEQUENCE</scope>
    <source>
        <strain evidence="6">HKST-UBA02</strain>
    </source>
</reference>
<dbReference type="PROSITE" id="PS00070">
    <property type="entry name" value="ALDEHYDE_DEHYDR_CYS"/>
    <property type="match status" value="1"/>
</dbReference>
<sequence length="493" mass="53376">MIDSPLLGSRSGFIGGRWDSGHSSARFEVVNPANGAILAELPLMSRDDAARSVQAAFEVLGSPISLERRRELLLALVDQIRKEREEIGRIITLENGKPLAEACAEADYAAGFYQYAADHLDRLTPRRLEENPRGHEWTVYARPAGVAGLITPWNFPFAMIAKKLAASLAAGAPAVIKPAEKTPLAMIALFTLLERIGMPSGLANLVFGDASAIGSVLCTDPRVRVVSFTGSTRVGRILLEQSAPHFKRLALELGGNAPFVVFADADLGLAAEHLVQNKLRAGGQTCVCANRLLVERSVADRFEQELVSRLEPLRVGDGMEPGVAVGPMIDRAGYEKVGQHLEDAVAGGARLTYQGRVPVGDDSDDAAETMSRDWGWYFPPTVLRHALPTMLCAREETFGPLFPIFEFESEAEALEMSNDTEYGLAAYLFTGDPRRAERMIERLHYGHVGWNSGTGPTPEAPFGGMGHSGFGREGGVEGLMDFVEFQTVARSPS</sequence>
<evidence type="ECO:0000313" key="7">
    <source>
        <dbReference type="Proteomes" id="UP000739538"/>
    </source>
</evidence>
<evidence type="ECO:0000259" key="5">
    <source>
        <dbReference type="Pfam" id="PF00171"/>
    </source>
</evidence>
<organism evidence="6 7">
    <name type="scientific">Eiseniibacteriota bacterium</name>
    <dbReference type="NCBI Taxonomy" id="2212470"/>
    <lineage>
        <taxon>Bacteria</taxon>
        <taxon>Candidatus Eiseniibacteriota</taxon>
    </lineage>
</organism>
<evidence type="ECO:0000256" key="3">
    <source>
        <dbReference type="PROSITE-ProRule" id="PRU10007"/>
    </source>
</evidence>
<dbReference type="CDD" id="cd07103">
    <property type="entry name" value="ALDH_F5_SSADH_GabD"/>
    <property type="match status" value="1"/>
</dbReference>
<dbReference type="InterPro" id="IPR015590">
    <property type="entry name" value="Aldehyde_DH_dom"/>
</dbReference>
<feature type="active site" evidence="3">
    <location>
        <position position="252"/>
    </location>
</feature>
<proteinExistence type="inferred from homology"/>
<evidence type="ECO:0000313" key="6">
    <source>
        <dbReference type="EMBL" id="MCA9758080.1"/>
    </source>
</evidence>
<dbReference type="PANTHER" id="PTHR43353">
    <property type="entry name" value="SUCCINATE-SEMIALDEHYDE DEHYDROGENASE, MITOCHONDRIAL"/>
    <property type="match status" value="1"/>
</dbReference>
<dbReference type="PANTHER" id="PTHR43353:SF5">
    <property type="entry name" value="SUCCINATE-SEMIALDEHYDE DEHYDROGENASE, MITOCHONDRIAL"/>
    <property type="match status" value="1"/>
</dbReference>
<dbReference type="Gene3D" id="3.40.309.10">
    <property type="entry name" value="Aldehyde Dehydrogenase, Chain A, domain 2"/>
    <property type="match status" value="1"/>
</dbReference>
<keyword evidence="2 4" id="KW-0560">Oxidoreductase</keyword>
<dbReference type="PROSITE" id="PS00687">
    <property type="entry name" value="ALDEHYDE_DEHYDR_GLU"/>
    <property type="match status" value="1"/>
</dbReference>
<dbReference type="SUPFAM" id="SSF53720">
    <property type="entry name" value="ALDH-like"/>
    <property type="match status" value="1"/>
</dbReference>
<comment type="caution">
    <text evidence="6">The sequence shown here is derived from an EMBL/GenBank/DDBJ whole genome shotgun (WGS) entry which is preliminary data.</text>
</comment>
<gene>
    <name evidence="6" type="ORF">KDA27_19965</name>
</gene>
<dbReference type="InterPro" id="IPR016160">
    <property type="entry name" value="Ald_DH_CS_CYS"/>
</dbReference>
<dbReference type="InterPro" id="IPR050740">
    <property type="entry name" value="Aldehyde_DH_Superfamily"/>
</dbReference>
<evidence type="ECO:0000256" key="1">
    <source>
        <dbReference type="ARBA" id="ARBA00009986"/>
    </source>
</evidence>
<dbReference type="InterPro" id="IPR016163">
    <property type="entry name" value="Ald_DH_C"/>
</dbReference>
<dbReference type="GO" id="GO:0004777">
    <property type="term" value="F:succinate-semialdehyde dehydrogenase (NAD+) activity"/>
    <property type="evidence" value="ECO:0007669"/>
    <property type="project" value="TreeGrafter"/>
</dbReference>
<name>A0A956NET6_UNCEI</name>
<dbReference type="EMBL" id="JAGQHS010000141">
    <property type="protein sequence ID" value="MCA9758080.1"/>
    <property type="molecule type" value="Genomic_DNA"/>
</dbReference>